<reference evidence="3" key="1">
    <citation type="journal article" date="2019" name="Int. J. Syst. Evol. Microbiol.">
        <title>The Global Catalogue of Microorganisms (GCM) 10K type strain sequencing project: providing services to taxonomists for standard genome sequencing and annotation.</title>
        <authorList>
            <consortium name="The Broad Institute Genomics Platform"/>
            <consortium name="The Broad Institute Genome Sequencing Center for Infectious Disease"/>
            <person name="Wu L."/>
            <person name="Ma J."/>
        </authorList>
    </citation>
    <scope>NUCLEOTIDE SEQUENCE [LARGE SCALE GENOMIC DNA]</scope>
    <source>
        <strain evidence="3">CGMCC 1.12931</strain>
    </source>
</reference>
<organism evidence="2 3">
    <name type="scientific">Psychroflexus planctonicus</name>
    <dbReference type="NCBI Taxonomy" id="1526575"/>
    <lineage>
        <taxon>Bacteria</taxon>
        <taxon>Pseudomonadati</taxon>
        <taxon>Bacteroidota</taxon>
        <taxon>Flavobacteriia</taxon>
        <taxon>Flavobacteriales</taxon>
        <taxon>Flavobacteriaceae</taxon>
        <taxon>Psychroflexus</taxon>
    </lineage>
</organism>
<accession>A0ABQ1SDQ6</accession>
<comment type="caution">
    <text evidence="2">The sequence shown here is derived from an EMBL/GenBank/DDBJ whole genome shotgun (WGS) entry which is preliminary data.</text>
</comment>
<sequence>MPIPIYNIESSDYIETAIQTNRKLTAFLVIGFGVIALTIIAVLLEKNNEFKNKENEKE</sequence>
<gene>
    <name evidence="2" type="ORF">GCM10010832_09900</name>
</gene>
<evidence type="ECO:0000313" key="3">
    <source>
        <dbReference type="Proteomes" id="UP000599179"/>
    </source>
</evidence>
<keyword evidence="1" id="KW-0812">Transmembrane</keyword>
<feature type="transmembrane region" description="Helical" evidence="1">
    <location>
        <begin position="24"/>
        <end position="44"/>
    </location>
</feature>
<protein>
    <submittedName>
        <fullName evidence="2">Uncharacterized protein</fullName>
    </submittedName>
</protein>
<name>A0ABQ1SDQ6_9FLAO</name>
<dbReference type="Proteomes" id="UP000599179">
    <property type="component" value="Unassembled WGS sequence"/>
</dbReference>
<evidence type="ECO:0000313" key="2">
    <source>
        <dbReference type="EMBL" id="GGE31554.1"/>
    </source>
</evidence>
<dbReference type="EMBL" id="BMGM01000004">
    <property type="protein sequence ID" value="GGE31554.1"/>
    <property type="molecule type" value="Genomic_DNA"/>
</dbReference>
<keyword evidence="1" id="KW-1133">Transmembrane helix</keyword>
<keyword evidence="3" id="KW-1185">Reference proteome</keyword>
<proteinExistence type="predicted"/>
<keyword evidence="1" id="KW-0472">Membrane</keyword>
<evidence type="ECO:0000256" key="1">
    <source>
        <dbReference type="SAM" id="Phobius"/>
    </source>
</evidence>
<dbReference type="RefSeq" id="WP_188457997.1">
    <property type="nucleotide sequence ID" value="NZ_BMGM01000004.1"/>
</dbReference>